<organism evidence="1 2">
    <name type="scientific">Vermiconidia calcicola</name>
    <dbReference type="NCBI Taxonomy" id="1690605"/>
    <lineage>
        <taxon>Eukaryota</taxon>
        <taxon>Fungi</taxon>
        <taxon>Dikarya</taxon>
        <taxon>Ascomycota</taxon>
        <taxon>Pezizomycotina</taxon>
        <taxon>Dothideomycetes</taxon>
        <taxon>Dothideomycetidae</taxon>
        <taxon>Mycosphaerellales</taxon>
        <taxon>Extremaceae</taxon>
        <taxon>Vermiconidia</taxon>
    </lineage>
</organism>
<name>A0ACC3MKM3_9PEZI</name>
<gene>
    <name evidence="1" type="ORF">LTR37_017456</name>
</gene>
<sequence>MAPKLRLQNALKQQQPVFATFMALKGMRAAQVVAYTGLDAIIIDREHGNIDDSDMHDMVSAVANSGVSPIVRIRGNSGPLIKRALDTGAQ</sequence>
<comment type="caution">
    <text evidence="1">The sequence shown here is derived from an EMBL/GenBank/DDBJ whole genome shotgun (WGS) entry which is preliminary data.</text>
</comment>
<keyword evidence="2" id="KW-1185">Reference proteome</keyword>
<accession>A0ACC3MKM3</accession>
<reference evidence="1" key="1">
    <citation type="submission" date="2023-07" db="EMBL/GenBank/DDBJ databases">
        <title>Black Yeasts Isolated from many extreme environments.</title>
        <authorList>
            <person name="Coleine C."/>
            <person name="Stajich J.E."/>
            <person name="Selbmann L."/>
        </authorList>
    </citation>
    <scope>NUCLEOTIDE SEQUENCE</scope>
    <source>
        <strain evidence="1">CCFEE 5714</strain>
    </source>
</reference>
<dbReference type="Proteomes" id="UP001281147">
    <property type="component" value="Unassembled WGS sequence"/>
</dbReference>
<protein>
    <submittedName>
        <fullName evidence="1">Uncharacterized protein</fullName>
    </submittedName>
</protein>
<dbReference type="EMBL" id="JAUTXU010000226">
    <property type="protein sequence ID" value="KAK3697394.1"/>
    <property type="molecule type" value="Genomic_DNA"/>
</dbReference>
<proteinExistence type="predicted"/>
<evidence type="ECO:0000313" key="1">
    <source>
        <dbReference type="EMBL" id="KAK3697394.1"/>
    </source>
</evidence>
<evidence type="ECO:0000313" key="2">
    <source>
        <dbReference type="Proteomes" id="UP001281147"/>
    </source>
</evidence>